<gene>
    <name evidence="1" type="ORF">KUCAC02_003097</name>
</gene>
<name>A0ACB9WJZ1_CHAAC</name>
<evidence type="ECO:0000313" key="2">
    <source>
        <dbReference type="Proteomes" id="UP001057452"/>
    </source>
</evidence>
<proteinExistence type="predicted"/>
<dbReference type="Proteomes" id="UP001057452">
    <property type="component" value="Chromosome 14"/>
</dbReference>
<organism evidence="1 2">
    <name type="scientific">Chaenocephalus aceratus</name>
    <name type="common">Blackfin icefish</name>
    <name type="synonym">Chaenichthys aceratus</name>
    <dbReference type="NCBI Taxonomy" id="36190"/>
    <lineage>
        <taxon>Eukaryota</taxon>
        <taxon>Metazoa</taxon>
        <taxon>Chordata</taxon>
        <taxon>Craniata</taxon>
        <taxon>Vertebrata</taxon>
        <taxon>Euteleostomi</taxon>
        <taxon>Actinopterygii</taxon>
        <taxon>Neopterygii</taxon>
        <taxon>Teleostei</taxon>
        <taxon>Neoteleostei</taxon>
        <taxon>Acanthomorphata</taxon>
        <taxon>Eupercaria</taxon>
        <taxon>Perciformes</taxon>
        <taxon>Notothenioidei</taxon>
        <taxon>Channichthyidae</taxon>
        <taxon>Chaenocephalus</taxon>
    </lineage>
</organism>
<comment type="caution">
    <text evidence="1">The sequence shown here is derived from an EMBL/GenBank/DDBJ whole genome shotgun (WGS) entry which is preliminary data.</text>
</comment>
<accession>A0ACB9WJZ1</accession>
<evidence type="ECO:0000313" key="1">
    <source>
        <dbReference type="EMBL" id="KAI4813876.1"/>
    </source>
</evidence>
<sequence length="522" mass="57320">MVGERESEKAQLSVFERPVFLQRPVNQVVLVDEAVEFRCQVRGDPPPTLRWKKEDVEIPRGRLLITLWLQFYLRTTINSPVRINGEVDHRHCPPPCLPTCVVPSTSPPLDSRNMSYFQTCLASLPSFHFFFHVTLPGRLKSGSGMCREWSPLHTLDRPNNSPIDILPTPSETSISKWDFFSPLATCLCLTCLPPLNPYGWPDNFTGSLTPNGAPERESPTPGSSALCVCSPSKALIYTLVDEMFLPLSLRHCCLARTVLVKWRASAYLTIREAPQFVVRPRDQIVAQGRTAAFPCETRGKPQPTVFWQREGSQDLLFPNEPTQGESRVSVSMTGELTISSVQRSDAGYYICQALTVAGSIMAKAQLEVADALKDRPPPIIRQGPSNQTQAVGGVSLLRCQASGDPEPTVTWRKNGASLLGKDPRFSLLEHGSLQIQNTRLSDLGLYTCVATSSSGETSWSAYLDVTDSTDLSDFMSHNATALPGPPSKPEVTDVTKSSISLSWEPGPEAGSPVSSYVIEAFG</sequence>
<keyword evidence="2" id="KW-1185">Reference proteome</keyword>
<feature type="non-terminal residue" evidence="1">
    <location>
        <position position="522"/>
    </location>
</feature>
<reference evidence="1" key="1">
    <citation type="submission" date="2022-05" db="EMBL/GenBank/DDBJ databases">
        <title>Chromosome-level genome of Chaenocephalus aceratus.</title>
        <authorList>
            <person name="Park H."/>
        </authorList>
    </citation>
    <scope>NUCLEOTIDE SEQUENCE</scope>
    <source>
        <strain evidence="1">KU_202001</strain>
    </source>
</reference>
<protein>
    <submittedName>
        <fullName evidence="1">Uncharacterized protein</fullName>
    </submittedName>
</protein>
<dbReference type="EMBL" id="CM043798">
    <property type="protein sequence ID" value="KAI4813876.1"/>
    <property type="molecule type" value="Genomic_DNA"/>
</dbReference>